<proteinExistence type="predicted"/>
<sequence>MLFSDIDSGPYCNGHRYLAPPPPRVFYTLLRVQVRVWLEPELHLGKDTVLSGLDMMTSSPPLGVLRAPTGMRDVFTHVLVLSISVSSSSSSSREKRYPAPVNYYHQRSAALPS</sequence>
<dbReference type="AlphaFoldDB" id="A0A4C1UEG8"/>
<reference evidence="1 2" key="1">
    <citation type="journal article" date="2019" name="Commun. Biol.">
        <title>The bagworm genome reveals a unique fibroin gene that provides high tensile strength.</title>
        <authorList>
            <person name="Kono N."/>
            <person name="Nakamura H."/>
            <person name="Ohtoshi R."/>
            <person name="Tomita M."/>
            <person name="Numata K."/>
            <person name="Arakawa K."/>
        </authorList>
    </citation>
    <scope>NUCLEOTIDE SEQUENCE [LARGE SCALE GENOMIC DNA]</scope>
</reference>
<protein>
    <submittedName>
        <fullName evidence="1">Uncharacterized protein</fullName>
    </submittedName>
</protein>
<keyword evidence="2" id="KW-1185">Reference proteome</keyword>
<dbReference type="Proteomes" id="UP000299102">
    <property type="component" value="Unassembled WGS sequence"/>
</dbReference>
<accession>A0A4C1UEG8</accession>
<organism evidence="1 2">
    <name type="scientific">Eumeta variegata</name>
    <name type="common">Bagworm moth</name>
    <name type="synonym">Eumeta japonica</name>
    <dbReference type="NCBI Taxonomy" id="151549"/>
    <lineage>
        <taxon>Eukaryota</taxon>
        <taxon>Metazoa</taxon>
        <taxon>Ecdysozoa</taxon>
        <taxon>Arthropoda</taxon>
        <taxon>Hexapoda</taxon>
        <taxon>Insecta</taxon>
        <taxon>Pterygota</taxon>
        <taxon>Neoptera</taxon>
        <taxon>Endopterygota</taxon>
        <taxon>Lepidoptera</taxon>
        <taxon>Glossata</taxon>
        <taxon>Ditrysia</taxon>
        <taxon>Tineoidea</taxon>
        <taxon>Psychidae</taxon>
        <taxon>Oiketicinae</taxon>
        <taxon>Eumeta</taxon>
    </lineage>
</organism>
<dbReference type="EMBL" id="BGZK01000160">
    <property type="protein sequence ID" value="GBP24324.1"/>
    <property type="molecule type" value="Genomic_DNA"/>
</dbReference>
<evidence type="ECO:0000313" key="2">
    <source>
        <dbReference type="Proteomes" id="UP000299102"/>
    </source>
</evidence>
<evidence type="ECO:0000313" key="1">
    <source>
        <dbReference type="EMBL" id="GBP24324.1"/>
    </source>
</evidence>
<gene>
    <name evidence="1" type="ORF">EVAR_9422_1</name>
</gene>
<name>A0A4C1UEG8_EUMVA</name>
<comment type="caution">
    <text evidence="1">The sequence shown here is derived from an EMBL/GenBank/DDBJ whole genome shotgun (WGS) entry which is preliminary data.</text>
</comment>